<comment type="caution">
    <text evidence="1">The sequence shown here is derived from an EMBL/GenBank/DDBJ whole genome shotgun (WGS) entry which is preliminary data.</text>
</comment>
<dbReference type="AlphaFoldDB" id="A0A2N0SLR3"/>
<proteinExistence type="predicted"/>
<evidence type="ECO:0000313" key="1">
    <source>
        <dbReference type="EMBL" id="PKC76468.1"/>
    </source>
</evidence>
<sequence>MLISFTLYKNNLDEHNDKHINYNENYSKNLSNEDMKNEKYLSKLQETELPIIKKLKIFKKLHYKKFGFYHFKKLQYKKFRFYNLRNFRSSSCNSKN</sequence>
<organism evidence="1 2">
    <name type="scientific">Rhizophagus irregularis</name>
    <dbReference type="NCBI Taxonomy" id="588596"/>
    <lineage>
        <taxon>Eukaryota</taxon>
        <taxon>Fungi</taxon>
        <taxon>Fungi incertae sedis</taxon>
        <taxon>Mucoromycota</taxon>
        <taxon>Glomeromycotina</taxon>
        <taxon>Glomeromycetes</taxon>
        <taxon>Glomerales</taxon>
        <taxon>Glomeraceae</taxon>
        <taxon>Rhizophagus</taxon>
    </lineage>
</organism>
<accession>A0A2N0SLR3</accession>
<evidence type="ECO:0000313" key="2">
    <source>
        <dbReference type="Proteomes" id="UP000232688"/>
    </source>
</evidence>
<protein>
    <submittedName>
        <fullName evidence="1">Uncharacterized protein</fullName>
    </submittedName>
</protein>
<gene>
    <name evidence="1" type="ORF">RhiirA1_447648</name>
</gene>
<reference evidence="1 2" key="1">
    <citation type="submission" date="2017-10" db="EMBL/GenBank/DDBJ databases">
        <title>Extensive intraspecific genome diversity in a model arbuscular mycorrhizal fungus.</title>
        <authorList>
            <person name="Chen E.C.H."/>
            <person name="Morin E."/>
            <person name="Baudet D."/>
            <person name="Noel J."/>
            <person name="Ndikumana S."/>
            <person name="Charron P."/>
            <person name="St-Onge C."/>
            <person name="Giorgi J."/>
            <person name="Grigoriev I.V."/>
            <person name="Roux C."/>
            <person name="Martin F.M."/>
            <person name="Corradi N."/>
        </authorList>
    </citation>
    <scope>NUCLEOTIDE SEQUENCE [LARGE SCALE GENOMIC DNA]</scope>
    <source>
        <strain evidence="1 2">A1</strain>
    </source>
</reference>
<reference evidence="1 2" key="2">
    <citation type="submission" date="2017-10" db="EMBL/GenBank/DDBJ databases">
        <title>Genome analyses suggest a sexual origin of heterokaryosis in a supposedly ancient asexual fungus.</title>
        <authorList>
            <person name="Corradi N."/>
            <person name="Sedzielewska K."/>
            <person name="Noel J."/>
            <person name="Charron P."/>
            <person name="Farinelli L."/>
            <person name="Marton T."/>
            <person name="Kruger M."/>
            <person name="Pelin A."/>
            <person name="Brachmann A."/>
            <person name="Corradi N."/>
        </authorList>
    </citation>
    <scope>NUCLEOTIDE SEQUENCE [LARGE SCALE GENOMIC DNA]</scope>
    <source>
        <strain evidence="1 2">A1</strain>
    </source>
</reference>
<dbReference type="EMBL" id="LLXH01000002">
    <property type="protein sequence ID" value="PKC76468.1"/>
    <property type="molecule type" value="Genomic_DNA"/>
</dbReference>
<dbReference type="VEuPathDB" id="FungiDB:RhiirA1_447648"/>
<name>A0A2N0SLR3_9GLOM</name>
<dbReference type="Proteomes" id="UP000232688">
    <property type="component" value="Unassembled WGS sequence"/>
</dbReference>